<dbReference type="Proteomes" id="UP001529380">
    <property type="component" value="Unassembled WGS sequence"/>
</dbReference>
<comment type="caution">
    <text evidence="2">The sequence shown here is derived from an EMBL/GenBank/DDBJ whole genome shotgun (WGS) entry which is preliminary data.</text>
</comment>
<reference evidence="2 3" key="2">
    <citation type="submission" date="2023-06" db="EMBL/GenBank/DDBJ databases">
        <title>Identification and characterization of horizontal gene transfer across gut microbiota members of farm animals based on homology search.</title>
        <authorList>
            <person name="Schwarzerova J."/>
            <person name="Nykrynova M."/>
            <person name="Jureckova K."/>
            <person name="Cejkova D."/>
            <person name="Rychlik I."/>
        </authorList>
    </citation>
    <scope>NUCLEOTIDE SEQUENCE [LARGE SCALE GENOMIC DNA]</scope>
    <source>
        <strain evidence="2 3">ET340</strain>
    </source>
</reference>
<feature type="transmembrane region" description="Helical" evidence="1">
    <location>
        <begin position="27"/>
        <end position="46"/>
    </location>
</feature>
<evidence type="ECO:0000256" key="1">
    <source>
        <dbReference type="SAM" id="Phobius"/>
    </source>
</evidence>
<feature type="transmembrane region" description="Helical" evidence="1">
    <location>
        <begin position="53"/>
        <end position="77"/>
    </location>
</feature>
<protein>
    <submittedName>
        <fullName evidence="2">Uncharacterized protein</fullName>
    </submittedName>
</protein>
<keyword evidence="3" id="KW-1185">Reference proteome</keyword>
<organism evidence="2 3">
    <name type="scientific">Allofournierella massiliensis</name>
    <dbReference type="NCBI Taxonomy" id="1650663"/>
    <lineage>
        <taxon>Bacteria</taxon>
        <taxon>Bacillati</taxon>
        <taxon>Bacillota</taxon>
        <taxon>Clostridia</taxon>
        <taxon>Eubacteriales</taxon>
        <taxon>Oscillospiraceae</taxon>
        <taxon>Allofournierella</taxon>
    </lineage>
</organism>
<keyword evidence="1" id="KW-0472">Membrane</keyword>
<dbReference type="RefSeq" id="WP_289600009.1">
    <property type="nucleotide sequence ID" value="NZ_JAUDCL010000015.1"/>
</dbReference>
<reference evidence="3" key="1">
    <citation type="submission" date="2023-06" db="EMBL/GenBank/DDBJ databases">
        <title>Identification and characterization of horizontal gene transfer across gut microbiota members of farm animals based on homology search.</title>
        <authorList>
            <person name="Zeman M."/>
            <person name="Kubasova T."/>
            <person name="Jahodarova E."/>
            <person name="Nykrynova M."/>
            <person name="Rychlik I."/>
        </authorList>
    </citation>
    <scope>NUCLEOTIDE SEQUENCE [LARGE SCALE GENOMIC DNA]</scope>
    <source>
        <strain evidence="3">ET340</strain>
    </source>
</reference>
<sequence length="89" mass="10117">MIMVIWALLALLAAVIQAILGSRKLAFWWGAILPIAFLVVAGYMWWDLSNISIPITVFISLLIPPILLPWAFLLFYWKAKLKGEKCNET</sequence>
<gene>
    <name evidence="2" type="ORF">QUW08_09340</name>
</gene>
<dbReference type="EMBL" id="JAUDCL010000015">
    <property type="protein sequence ID" value="MDM8201494.1"/>
    <property type="molecule type" value="Genomic_DNA"/>
</dbReference>
<evidence type="ECO:0000313" key="2">
    <source>
        <dbReference type="EMBL" id="MDM8201494.1"/>
    </source>
</evidence>
<evidence type="ECO:0000313" key="3">
    <source>
        <dbReference type="Proteomes" id="UP001529380"/>
    </source>
</evidence>
<keyword evidence="1" id="KW-0812">Transmembrane</keyword>
<keyword evidence="1" id="KW-1133">Transmembrane helix</keyword>
<reference evidence="2 3" key="3">
    <citation type="submission" date="2023-06" db="EMBL/GenBank/DDBJ databases">
        <authorList>
            <person name="Zeman M."/>
            <person name="Kubasova T."/>
            <person name="Jahodarova E."/>
            <person name="Nykrynova M."/>
            <person name="Rychlik I."/>
        </authorList>
    </citation>
    <scope>NUCLEOTIDE SEQUENCE [LARGE SCALE GENOMIC DNA]</scope>
    <source>
        <strain evidence="2 3">ET340</strain>
    </source>
</reference>
<proteinExistence type="predicted"/>
<name>A0ABT7URH4_9FIRM</name>
<accession>A0ABT7URH4</accession>